<keyword evidence="3" id="KW-1185">Reference proteome</keyword>
<sequence>MKTQTRDNKNTETPATAEPFVSVKIAAEFLGIPENTCYKLALSRKVPSYKAGKLRRFKLSELAAWMESNRVAAGE</sequence>
<dbReference type="STRING" id="57664.SAMN05661003_101390"/>
<dbReference type="NCBIfam" id="TIGR01764">
    <property type="entry name" value="excise"/>
    <property type="match status" value="1"/>
</dbReference>
<dbReference type="InterPro" id="IPR041657">
    <property type="entry name" value="HTH_17"/>
</dbReference>
<dbReference type="RefSeq" id="WP_092075692.1">
    <property type="nucleotide sequence ID" value="NZ_FNAQ01000001.1"/>
</dbReference>
<proteinExistence type="predicted"/>
<dbReference type="InterPro" id="IPR010093">
    <property type="entry name" value="SinI_DNA-bd"/>
</dbReference>
<dbReference type="Proteomes" id="UP000243205">
    <property type="component" value="Unassembled WGS sequence"/>
</dbReference>
<gene>
    <name evidence="2" type="ORF">SAMN05661003_101390</name>
</gene>
<dbReference type="Pfam" id="PF12728">
    <property type="entry name" value="HTH_17"/>
    <property type="match status" value="1"/>
</dbReference>
<evidence type="ECO:0000259" key="1">
    <source>
        <dbReference type="Pfam" id="PF12728"/>
    </source>
</evidence>
<dbReference type="AlphaFoldDB" id="A0A1G6XTE0"/>
<name>A0A1G6XTE0_9BACT</name>
<organism evidence="2 3">
    <name type="scientific">Desulfuromonas thiophila</name>
    <dbReference type="NCBI Taxonomy" id="57664"/>
    <lineage>
        <taxon>Bacteria</taxon>
        <taxon>Pseudomonadati</taxon>
        <taxon>Thermodesulfobacteriota</taxon>
        <taxon>Desulfuromonadia</taxon>
        <taxon>Desulfuromonadales</taxon>
        <taxon>Desulfuromonadaceae</taxon>
        <taxon>Desulfuromonas</taxon>
    </lineage>
</organism>
<evidence type="ECO:0000313" key="2">
    <source>
        <dbReference type="EMBL" id="SDD81438.1"/>
    </source>
</evidence>
<accession>A0A1G6XTE0</accession>
<evidence type="ECO:0000313" key="3">
    <source>
        <dbReference type="Proteomes" id="UP000243205"/>
    </source>
</evidence>
<protein>
    <submittedName>
        <fullName evidence="2">Transcriptional regulator, AlpA family</fullName>
    </submittedName>
</protein>
<feature type="domain" description="Helix-turn-helix" evidence="1">
    <location>
        <begin position="22"/>
        <end position="70"/>
    </location>
</feature>
<reference evidence="3" key="1">
    <citation type="submission" date="2016-10" db="EMBL/GenBank/DDBJ databases">
        <authorList>
            <person name="Varghese N."/>
            <person name="Submissions S."/>
        </authorList>
    </citation>
    <scope>NUCLEOTIDE SEQUENCE [LARGE SCALE GENOMIC DNA]</scope>
    <source>
        <strain evidence="3">DSM 8987</strain>
    </source>
</reference>
<dbReference type="GO" id="GO:0003677">
    <property type="term" value="F:DNA binding"/>
    <property type="evidence" value="ECO:0007669"/>
    <property type="project" value="InterPro"/>
</dbReference>
<dbReference type="EMBL" id="FNAQ01000001">
    <property type="protein sequence ID" value="SDD81438.1"/>
    <property type="molecule type" value="Genomic_DNA"/>
</dbReference>
<dbReference type="OrthoDB" id="9800023at2"/>